<gene>
    <name evidence="10" type="ORF">HPP92_014027</name>
    <name evidence="9" type="ORF">HPP92_014460</name>
</gene>
<protein>
    <recommendedName>
        <fullName evidence="8">GATA-type domain-containing protein</fullName>
    </recommendedName>
</protein>
<dbReference type="EMBL" id="JADCNM010000007">
    <property type="protein sequence ID" value="KAG0474341.1"/>
    <property type="molecule type" value="Genomic_DNA"/>
</dbReference>
<dbReference type="GO" id="GO:0043565">
    <property type="term" value="F:sequence-specific DNA binding"/>
    <property type="evidence" value="ECO:0007669"/>
    <property type="project" value="InterPro"/>
</dbReference>
<evidence type="ECO:0000256" key="5">
    <source>
        <dbReference type="ARBA" id="ARBA00023159"/>
    </source>
</evidence>
<dbReference type="PROSITE" id="PS00344">
    <property type="entry name" value="GATA_ZN_FINGER_1"/>
    <property type="match status" value="1"/>
</dbReference>
<dbReference type="Pfam" id="PF00320">
    <property type="entry name" value="GATA"/>
    <property type="match status" value="1"/>
</dbReference>
<keyword evidence="11" id="KW-1185">Reference proteome</keyword>
<keyword evidence="3 6" id="KW-0863">Zinc-finger</keyword>
<dbReference type="PANTHER" id="PTHR45658">
    <property type="entry name" value="GATA TRANSCRIPTION FACTOR"/>
    <property type="match status" value="1"/>
</dbReference>
<dbReference type="InterPro" id="IPR013088">
    <property type="entry name" value="Znf_NHR/GATA"/>
</dbReference>
<evidence type="ECO:0000256" key="6">
    <source>
        <dbReference type="PROSITE-ProRule" id="PRU00094"/>
    </source>
</evidence>
<keyword evidence="2" id="KW-0479">Metal-binding</keyword>
<evidence type="ECO:0000259" key="8">
    <source>
        <dbReference type="PROSITE" id="PS50114"/>
    </source>
</evidence>
<dbReference type="AlphaFoldDB" id="A0A835QJD9"/>
<dbReference type="SMART" id="SM00401">
    <property type="entry name" value="ZnF_GATA"/>
    <property type="match status" value="1"/>
</dbReference>
<dbReference type="GO" id="GO:0005634">
    <property type="term" value="C:nucleus"/>
    <property type="evidence" value="ECO:0007669"/>
    <property type="project" value="TreeGrafter"/>
</dbReference>
<name>A0A835QJD9_VANPL</name>
<feature type="region of interest" description="Disordered" evidence="7">
    <location>
        <begin position="241"/>
        <end position="274"/>
    </location>
</feature>
<reference evidence="11 12" key="1">
    <citation type="journal article" date="2020" name="Nat. Food">
        <title>A phased Vanilla planifolia genome enables genetic improvement of flavour and production.</title>
        <authorList>
            <person name="Hasing T."/>
            <person name="Tang H."/>
            <person name="Brym M."/>
            <person name="Khazi F."/>
            <person name="Huang T."/>
            <person name="Chambers A.H."/>
        </authorList>
    </citation>
    <scope>NUCLEOTIDE SEQUENCE [LARGE SCALE GENOMIC DNA]</scope>
    <source>
        <tissue evidence="9">Leaf</tissue>
    </source>
</reference>
<comment type="similarity">
    <text evidence="1">Belongs to the type IV zinc-finger family. Class A subfamily.</text>
</comment>
<dbReference type="InterPro" id="IPR000679">
    <property type="entry name" value="Znf_GATA"/>
</dbReference>
<dbReference type="GO" id="GO:0008270">
    <property type="term" value="F:zinc ion binding"/>
    <property type="evidence" value="ECO:0007669"/>
    <property type="project" value="UniProtKB-KW"/>
</dbReference>
<dbReference type="GO" id="GO:0006355">
    <property type="term" value="P:regulation of DNA-templated transcription"/>
    <property type="evidence" value="ECO:0007669"/>
    <property type="project" value="InterPro"/>
</dbReference>
<evidence type="ECO:0000256" key="3">
    <source>
        <dbReference type="ARBA" id="ARBA00022771"/>
    </source>
</evidence>
<dbReference type="Proteomes" id="UP000639772">
    <property type="component" value="Chromosome 7"/>
</dbReference>
<dbReference type="SUPFAM" id="SSF57716">
    <property type="entry name" value="Glucocorticoid receptor-like (DNA-binding domain)"/>
    <property type="match status" value="1"/>
</dbReference>
<sequence>MLRQRLLSFCPFSSSVPSPSFSLPPYSSASPAGLLASYNKSSQVEMESFDGVDSMDFPELEEVTLLNEKGNLFTEEFLVDELLDLKGLPEPEMGEEVMVEARRGAAVVTVEKKEALQLPEISLPEETEAANLEWLSRFVDDCHSEYPPMPLAAAPMDRRAGIPKARSSLSVAKNINMEPLIPVKAKRSKRTRTACAPWSLSWPLLLGDTSSLSSISTAISSPSPSSSSSSYISYDPLATFSFLDDNPTPPKQQGPKKRGRKPKNPLASGDRRCSHCGVQKTPQWRAGPHGPKTLCNACGVRFKSGRLLPEYRPACSPTFVSNVHSNSHRKVLEMRRKKEENLFSVSAPPVPSC</sequence>
<dbReference type="EMBL" id="JADCNL010000007">
    <property type="protein sequence ID" value="KAG0472603.1"/>
    <property type="molecule type" value="Genomic_DNA"/>
</dbReference>
<dbReference type="GO" id="GO:0030154">
    <property type="term" value="P:cell differentiation"/>
    <property type="evidence" value="ECO:0007669"/>
    <property type="project" value="TreeGrafter"/>
</dbReference>
<evidence type="ECO:0000313" key="10">
    <source>
        <dbReference type="EMBL" id="KAG0474341.1"/>
    </source>
</evidence>
<dbReference type="PROSITE" id="PS50114">
    <property type="entry name" value="GATA_ZN_FINGER_2"/>
    <property type="match status" value="1"/>
</dbReference>
<evidence type="ECO:0000256" key="7">
    <source>
        <dbReference type="SAM" id="MobiDB-lite"/>
    </source>
</evidence>
<dbReference type="Gene3D" id="3.30.50.10">
    <property type="entry name" value="Erythroid Transcription Factor GATA-1, subunit A"/>
    <property type="match status" value="1"/>
</dbReference>
<evidence type="ECO:0000256" key="4">
    <source>
        <dbReference type="ARBA" id="ARBA00022833"/>
    </source>
</evidence>
<dbReference type="OrthoDB" id="2162994at2759"/>
<feature type="compositionally biased region" description="Basic residues" evidence="7">
    <location>
        <begin position="254"/>
        <end position="263"/>
    </location>
</feature>
<evidence type="ECO:0000313" key="11">
    <source>
        <dbReference type="Proteomes" id="UP000636800"/>
    </source>
</evidence>
<comment type="caution">
    <text evidence="9">The sequence shown here is derived from an EMBL/GenBank/DDBJ whole genome shotgun (WGS) entry which is preliminary data.</text>
</comment>
<keyword evidence="5" id="KW-0010">Activator</keyword>
<evidence type="ECO:0000313" key="9">
    <source>
        <dbReference type="EMBL" id="KAG0472603.1"/>
    </source>
</evidence>
<organism evidence="9 11">
    <name type="scientific">Vanilla planifolia</name>
    <name type="common">Vanilla</name>
    <dbReference type="NCBI Taxonomy" id="51239"/>
    <lineage>
        <taxon>Eukaryota</taxon>
        <taxon>Viridiplantae</taxon>
        <taxon>Streptophyta</taxon>
        <taxon>Embryophyta</taxon>
        <taxon>Tracheophyta</taxon>
        <taxon>Spermatophyta</taxon>
        <taxon>Magnoliopsida</taxon>
        <taxon>Liliopsida</taxon>
        <taxon>Asparagales</taxon>
        <taxon>Orchidaceae</taxon>
        <taxon>Vanilloideae</taxon>
        <taxon>Vanilleae</taxon>
        <taxon>Vanilla</taxon>
    </lineage>
</organism>
<dbReference type="Proteomes" id="UP000636800">
    <property type="component" value="Chromosome 7"/>
</dbReference>
<dbReference type="PANTHER" id="PTHR45658:SF92">
    <property type="entry name" value="GATA TRANSCRIPTION FACTOR 5"/>
    <property type="match status" value="1"/>
</dbReference>
<dbReference type="InterPro" id="IPR051140">
    <property type="entry name" value="GATA_TF"/>
</dbReference>
<dbReference type="FunFam" id="3.30.50.10:FF:000018">
    <property type="entry name" value="GATA transcription factor"/>
    <property type="match status" value="1"/>
</dbReference>
<feature type="domain" description="GATA-type" evidence="8">
    <location>
        <begin position="267"/>
        <end position="303"/>
    </location>
</feature>
<keyword evidence="4" id="KW-0862">Zinc</keyword>
<dbReference type="CDD" id="cd00202">
    <property type="entry name" value="ZnF_GATA"/>
    <property type="match status" value="1"/>
</dbReference>
<accession>A0A835QJD9</accession>
<evidence type="ECO:0000313" key="12">
    <source>
        <dbReference type="Proteomes" id="UP000639772"/>
    </source>
</evidence>
<evidence type="ECO:0000256" key="2">
    <source>
        <dbReference type="ARBA" id="ARBA00022723"/>
    </source>
</evidence>
<evidence type="ECO:0000256" key="1">
    <source>
        <dbReference type="ARBA" id="ARBA00005694"/>
    </source>
</evidence>
<proteinExistence type="inferred from homology"/>